<dbReference type="PANTHER" id="PTHR34502:SF5">
    <property type="entry name" value="DUF6594 DOMAIN-CONTAINING PROTEIN"/>
    <property type="match status" value="1"/>
</dbReference>
<dbReference type="InParanoid" id="A0A0C3CHW5"/>
<feature type="region of interest" description="Disordered" evidence="1">
    <location>
        <begin position="23"/>
        <end position="46"/>
    </location>
</feature>
<dbReference type="PANTHER" id="PTHR34502">
    <property type="entry name" value="DUF6594 DOMAIN-CONTAINING PROTEIN-RELATED"/>
    <property type="match status" value="1"/>
</dbReference>
<keyword evidence="2" id="KW-0472">Membrane</keyword>
<reference evidence="4 5" key="1">
    <citation type="submission" date="2014-04" db="EMBL/GenBank/DDBJ databases">
        <authorList>
            <consortium name="DOE Joint Genome Institute"/>
            <person name="Kuo A."/>
            <person name="Martino E."/>
            <person name="Perotto S."/>
            <person name="Kohler A."/>
            <person name="Nagy L.G."/>
            <person name="Floudas D."/>
            <person name="Copeland A."/>
            <person name="Barry K.W."/>
            <person name="Cichocki N."/>
            <person name="Veneault-Fourrey C."/>
            <person name="LaButti K."/>
            <person name="Lindquist E.A."/>
            <person name="Lipzen A."/>
            <person name="Lundell T."/>
            <person name="Morin E."/>
            <person name="Murat C."/>
            <person name="Sun H."/>
            <person name="Tunlid A."/>
            <person name="Henrissat B."/>
            <person name="Grigoriev I.V."/>
            <person name="Hibbett D.S."/>
            <person name="Martin F."/>
            <person name="Nordberg H.P."/>
            <person name="Cantor M.N."/>
            <person name="Hua S.X."/>
        </authorList>
    </citation>
    <scope>NUCLEOTIDE SEQUENCE [LARGE SCALE GENOMIC DNA]</scope>
    <source>
        <strain evidence="4 5">Zn</strain>
    </source>
</reference>
<keyword evidence="2" id="KW-1133">Transmembrane helix</keyword>
<proteinExistence type="predicted"/>
<dbReference type="InterPro" id="IPR046529">
    <property type="entry name" value="DUF6594"/>
</dbReference>
<evidence type="ECO:0000313" key="5">
    <source>
        <dbReference type="Proteomes" id="UP000054321"/>
    </source>
</evidence>
<name>A0A0C3CHW5_OIDMZ</name>
<feature type="domain" description="DUF6594" evidence="3">
    <location>
        <begin position="53"/>
        <end position="393"/>
    </location>
</feature>
<dbReference type="AlphaFoldDB" id="A0A0C3CHW5"/>
<dbReference type="HOGENOM" id="CLU_618421_0_0_1"/>
<dbReference type="STRING" id="913774.A0A0C3CHW5"/>
<keyword evidence="5" id="KW-1185">Reference proteome</keyword>
<organism evidence="4 5">
    <name type="scientific">Oidiodendron maius (strain Zn)</name>
    <dbReference type="NCBI Taxonomy" id="913774"/>
    <lineage>
        <taxon>Eukaryota</taxon>
        <taxon>Fungi</taxon>
        <taxon>Dikarya</taxon>
        <taxon>Ascomycota</taxon>
        <taxon>Pezizomycotina</taxon>
        <taxon>Leotiomycetes</taxon>
        <taxon>Leotiomycetes incertae sedis</taxon>
        <taxon>Myxotrichaceae</taxon>
        <taxon>Oidiodendron</taxon>
    </lineage>
</organism>
<feature type="transmembrane region" description="Helical" evidence="2">
    <location>
        <begin position="321"/>
        <end position="345"/>
    </location>
</feature>
<evidence type="ECO:0000313" key="4">
    <source>
        <dbReference type="EMBL" id="KIM98578.1"/>
    </source>
</evidence>
<dbReference type="EMBL" id="KN832880">
    <property type="protein sequence ID" value="KIM98578.1"/>
    <property type="molecule type" value="Genomic_DNA"/>
</dbReference>
<dbReference type="Proteomes" id="UP000054321">
    <property type="component" value="Unassembled WGS sequence"/>
</dbReference>
<gene>
    <name evidence="4" type="ORF">OIDMADRAFT_56928</name>
</gene>
<dbReference type="OrthoDB" id="5342093at2759"/>
<evidence type="ECO:0000256" key="2">
    <source>
        <dbReference type="SAM" id="Phobius"/>
    </source>
</evidence>
<feature type="transmembrane region" description="Helical" evidence="2">
    <location>
        <begin position="352"/>
        <end position="373"/>
    </location>
</feature>
<keyword evidence="2" id="KW-0812">Transmembrane</keyword>
<accession>A0A0C3CHW5</accession>
<evidence type="ECO:0000256" key="1">
    <source>
        <dbReference type="SAM" id="MobiDB-lite"/>
    </source>
</evidence>
<reference evidence="5" key="2">
    <citation type="submission" date="2015-01" db="EMBL/GenBank/DDBJ databases">
        <title>Evolutionary Origins and Diversification of the Mycorrhizal Mutualists.</title>
        <authorList>
            <consortium name="DOE Joint Genome Institute"/>
            <consortium name="Mycorrhizal Genomics Consortium"/>
            <person name="Kohler A."/>
            <person name="Kuo A."/>
            <person name="Nagy L.G."/>
            <person name="Floudas D."/>
            <person name="Copeland A."/>
            <person name="Barry K.W."/>
            <person name="Cichocki N."/>
            <person name="Veneault-Fourrey C."/>
            <person name="LaButti K."/>
            <person name="Lindquist E.A."/>
            <person name="Lipzen A."/>
            <person name="Lundell T."/>
            <person name="Morin E."/>
            <person name="Murat C."/>
            <person name="Riley R."/>
            <person name="Ohm R."/>
            <person name="Sun H."/>
            <person name="Tunlid A."/>
            <person name="Henrissat B."/>
            <person name="Grigoriev I.V."/>
            <person name="Hibbett D.S."/>
            <person name="Martin F."/>
        </authorList>
    </citation>
    <scope>NUCLEOTIDE SEQUENCE [LARGE SCALE GENOMIC DNA]</scope>
    <source>
        <strain evidence="5">Zn</strain>
    </source>
</reference>
<evidence type="ECO:0000259" key="3">
    <source>
        <dbReference type="Pfam" id="PF20237"/>
    </source>
</evidence>
<dbReference type="Pfam" id="PF20237">
    <property type="entry name" value="DUF6594"/>
    <property type="match status" value="1"/>
</dbReference>
<feature type="transmembrane region" description="Helical" evidence="2">
    <location>
        <begin position="379"/>
        <end position="396"/>
    </location>
</feature>
<sequence>MDPSEPPQHTSGSDVISLTTTAMSTPLGSPGLTNRNSNRGISGDDVTSPVPGWPAFARKIAKTPAFEAFPSFTDLNVKYLLYYQAKLVLLRKKLHEAEYNDYVRGDSRQSHFAEDLEYLMVCNEGQEQRELIEEIGTVLYKYNKALTQFSKVAEFPTADSLNIECLRKCAKKMCGDGSALQGPGSQIYGTTGSGEEDKKSVWQLLLNLFVGAHNEKRNQVDKEFQEHLIVPRQGNKPDGLTLWVVHSFIPLFHHVWKACDEPSWQKLWNKLQKQLPSCELPRFHRHAKKRDSNASDTSTVSGSSNFSDVGDKNLTTYSKNWIFRVTSILTTIVACLLPVIAIIVLSKVQAMGMILGLIALFNTIFAFGLVLISTRSSRVEIFTATAAFSAVMVVFVQNKISQN</sequence>
<protein>
    <recommendedName>
        <fullName evidence="3">DUF6594 domain-containing protein</fullName>
    </recommendedName>
</protein>
<feature type="compositionally biased region" description="Polar residues" evidence="1">
    <location>
        <begin position="23"/>
        <end position="40"/>
    </location>
</feature>